<feature type="transmembrane region" description="Helical" evidence="1">
    <location>
        <begin position="112"/>
        <end position="132"/>
    </location>
</feature>
<proteinExistence type="predicted"/>
<feature type="transmembrane region" description="Helical" evidence="1">
    <location>
        <begin position="227"/>
        <end position="249"/>
    </location>
</feature>
<feature type="transmembrane region" description="Helical" evidence="1">
    <location>
        <begin position="287"/>
        <end position="307"/>
    </location>
</feature>
<comment type="caution">
    <text evidence="2">The sequence shown here is derived from an EMBL/GenBank/DDBJ whole genome shotgun (WGS) entry which is preliminary data.</text>
</comment>
<evidence type="ECO:0000256" key="1">
    <source>
        <dbReference type="SAM" id="Phobius"/>
    </source>
</evidence>
<keyword evidence="1" id="KW-0472">Membrane</keyword>
<keyword evidence="3" id="KW-1185">Reference proteome</keyword>
<keyword evidence="1" id="KW-0812">Transmembrane</keyword>
<evidence type="ECO:0000313" key="3">
    <source>
        <dbReference type="Proteomes" id="UP001565474"/>
    </source>
</evidence>
<dbReference type="Proteomes" id="UP001565474">
    <property type="component" value="Unassembled WGS sequence"/>
</dbReference>
<organism evidence="2 3">
    <name type="scientific">Bradyrhizobium yuanmingense</name>
    <dbReference type="NCBI Taxonomy" id="108015"/>
    <lineage>
        <taxon>Bacteria</taxon>
        <taxon>Pseudomonadati</taxon>
        <taxon>Pseudomonadota</taxon>
        <taxon>Alphaproteobacteria</taxon>
        <taxon>Hyphomicrobiales</taxon>
        <taxon>Nitrobacteraceae</taxon>
        <taxon>Bradyrhizobium</taxon>
    </lineage>
</organism>
<dbReference type="EMBL" id="JBGBZN010000002">
    <property type="protein sequence ID" value="MEY9474216.1"/>
    <property type="molecule type" value="Genomic_DNA"/>
</dbReference>
<name>A0ABV4GRS5_9BRAD</name>
<feature type="transmembrane region" description="Helical" evidence="1">
    <location>
        <begin position="12"/>
        <end position="31"/>
    </location>
</feature>
<keyword evidence="1" id="KW-1133">Transmembrane helix</keyword>
<accession>A0ABV4GRS5</accession>
<feature type="transmembrane region" description="Helical" evidence="1">
    <location>
        <begin position="61"/>
        <end position="82"/>
    </location>
</feature>
<evidence type="ECO:0008006" key="4">
    <source>
        <dbReference type="Google" id="ProtNLM"/>
    </source>
</evidence>
<reference evidence="2 3" key="1">
    <citation type="submission" date="2024-07" db="EMBL/GenBank/DDBJ databases">
        <title>Genomic Encyclopedia of Type Strains, Phase V (KMG-V): Genome sequencing to study the core and pangenomes of soil and plant-associated prokaryotes.</title>
        <authorList>
            <person name="Whitman W."/>
        </authorList>
    </citation>
    <scope>NUCLEOTIDE SEQUENCE [LARGE SCALE GENOMIC DNA]</scope>
    <source>
        <strain evidence="2 3">USDA 222</strain>
    </source>
</reference>
<feature type="transmembrane region" description="Helical" evidence="1">
    <location>
        <begin position="144"/>
        <end position="164"/>
    </location>
</feature>
<feature type="transmembrane region" description="Helical" evidence="1">
    <location>
        <begin position="256"/>
        <end position="275"/>
    </location>
</feature>
<feature type="transmembrane region" description="Helical" evidence="1">
    <location>
        <begin position="351"/>
        <end position="370"/>
    </location>
</feature>
<evidence type="ECO:0000313" key="2">
    <source>
        <dbReference type="EMBL" id="MEY9474216.1"/>
    </source>
</evidence>
<protein>
    <recommendedName>
        <fullName evidence="4">Glycosyltransferase RgtA/B/C/D-like domain-containing protein</fullName>
    </recommendedName>
</protein>
<feature type="transmembrane region" description="Helical" evidence="1">
    <location>
        <begin position="407"/>
        <end position="426"/>
    </location>
</feature>
<feature type="transmembrane region" description="Helical" evidence="1">
    <location>
        <begin position="438"/>
        <end position="459"/>
    </location>
</feature>
<sequence>MEYTREFSIAARAVVAALLGCAVAYVVLLLVKNHLPSFQSNFVEGFDMALADRNCDFCKKAFYGSFFLSGPIAAAAALYAAYRSSGSLALSAITASFVYLALDAANEWRSPAIAIALLAAAAITVALNRGANNYLPAAKPSADIPFSVGAADLLAIIFLALLLIPSDLEGLTAAVRDEAHKVSYFIGPALYGYAPGLVPGLDFHSHYGPALGWFFHLIMGDGWKSAAMRAVGLNIAITLATYIQAYFLLNYLIRSRLAAIAVITALAVLAFSTTGQFYSPSAYPTRFPLLIVFALAISLHCTAPGRLKWLIASAIMCAISLLWQTEIGLFFLVTGTFVAAIVGGFPNYRNALVFAVTSIGAAILMCLVLFGTRAFSLEFLIECFRPLVLYGTGWGSTPIKWNLGWGIIYNLPLQIVGCITVGWAAIRLSRPSDSWHDRFVTGLLLTLSMIGMALMIKWVNRTLDAVWHQNALPLVMVSAWWIRQFSSGWQPSFRRTAGATAAAATILALLFVQDKNNPHLYGLRSYVTYPSLLRWPFVSSPAVTWQEDLDQITEADAKFIQDKTRPDERVLVIALRDWAYLAQAHRAPMAYFMPFLVSFDARFLDRSMNPADRLFYDSMVERRPEYHHVQEVMKRIKRDFVAVETRGNLTLYERRRP</sequence>
<feature type="transmembrane region" description="Helical" evidence="1">
    <location>
        <begin position="88"/>
        <end position="105"/>
    </location>
</feature>
<feature type="transmembrane region" description="Helical" evidence="1">
    <location>
        <begin position="327"/>
        <end position="345"/>
    </location>
</feature>
<gene>
    <name evidence="2" type="ORF">ABH992_006615</name>
</gene>